<evidence type="ECO:0000256" key="7">
    <source>
        <dbReference type="ARBA" id="ARBA00047984"/>
    </source>
</evidence>
<dbReference type="VEuPathDB" id="MicrosporidiaDB:NEDG_01637"/>
<dbReference type="PANTHER" id="PTHR47959">
    <property type="entry name" value="ATP-DEPENDENT RNA HELICASE RHLE-RELATED"/>
    <property type="match status" value="1"/>
</dbReference>
<feature type="region of interest" description="Disordered" evidence="9">
    <location>
        <begin position="1"/>
        <end position="22"/>
    </location>
</feature>
<dbReference type="InterPro" id="IPR027417">
    <property type="entry name" value="P-loop_NTPase"/>
</dbReference>
<comment type="catalytic activity">
    <reaction evidence="7">
        <text>ATP + H2O = ADP + phosphate + H(+)</text>
        <dbReference type="Rhea" id="RHEA:13065"/>
        <dbReference type="ChEBI" id="CHEBI:15377"/>
        <dbReference type="ChEBI" id="CHEBI:15378"/>
        <dbReference type="ChEBI" id="CHEBI:30616"/>
        <dbReference type="ChEBI" id="CHEBI:43474"/>
        <dbReference type="ChEBI" id="CHEBI:456216"/>
        <dbReference type="EC" id="3.6.4.13"/>
    </reaction>
</comment>
<evidence type="ECO:0000256" key="9">
    <source>
        <dbReference type="SAM" id="MobiDB-lite"/>
    </source>
</evidence>
<evidence type="ECO:0000256" key="6">
    <source>
        <dbReference type="ARBA" id="ARBA00022884"/>
    </source>
</evidence>
<dbReference type="EC" id="3.6.4.13" evidence="1"/>
<dbReference type="SMART" id="SM00490">
    <property type="entry name" value="HELICc"/>
    <property type="match status" value="1"/>
</dbReference>
<evidence type="ECO:0000259" key="11">
    <source>
        <dbReference type="PROSITE" id="PS51194"/>
    </source>
</evidence>
<dbReference type="AlphaFoldDB" id="A0A177EGX4"/>
<keyword evidence="2" id="KW-0547">Nucleotide-binding</keyword>
<evidence type="ECO:0000313" key="13">
    <source>
        <dbReference type="EMBL" id="OAG31224.1"/>
    </source>
</evidence>
<reference evidence="13 14" key="1">
    <citation type="submission" date="2016-02" db="EMBL/GenBank/DDBJ databases">
        <title>Discovery of a natural microsporidian pathogen with a broad tissue tropism in Caenorhabditis elegans.</title>
        <authorList>
            <person name="Luallen R.J."/>
            <person name="Reinke A.W."/>
            <person name="Tong L."/>
            <person name="Botts M.R."/>
            <person name="Felix M.-A."/>
            <person name="Troemel E.R."/>
        </authorList>
    </citation>
    <scope>NUCLEOTIDE SEQUENCE [LARGE SCALE GENOMIC DNA]</scope>
    <source>
        <strain evidence="13 14">JUm2807</strain>
    </source>
</reference>
<dbReference type="RefSeq" id="XP_067544945.1">
    <property type="nucleotide sequence ID" value="XM_067689055.1"/>
</dbReference>
<dbReference type="GO" id="GO:0003723">
    <property type="term" value="F:RNA binding"/>
    <property type="evidence" value="ECO:0007669"/>
    <property type="project" value="UniProtKB-KW"/>
</dbReference>
<evidence type="ECO:0000256" key="1">
    <source>
        <dbReference type="ARBA" id="ARBA00012552"/>
    </source>
</evidence>
<dbReference type="InterPro" id="IPR014001">
    <property type="entry name" value="Helicase_ATP-bd"/>
</dbReference>
<dbReference type="Gene3D" id="3.40.50.300">
    <property type="entry name" value="P-loop containing nucleotide triphosphate hydrolases"/>
    <property type="match status" value="2"/>
</dbReference>
<dbReference type="GeneID" id="93647987"/>
<keyword evidence="6" id="KW-0694">RNA-binding</keyword>
<feature type="domain" description="Helicase C-terminal" evidence="11">
    <location>
        <begin position="267"/>
        <end position="447"/>
    </location>
</feature>
<dbReference type="InterPro" id="IPR050079">
    <property type="entry name" value="DEAD_box_RNA_helicase"/>
</dbReference>
<dbReference type="GO" id="GO:0016787">
    <property type="term" value="F:hydrolase activity"/>
    <property type="evidence" value="ECO:0007669"/>
    <property type="project" value="UniProtKB-KW"/>
</dbReference>
<proteinExistence type="predicted"/>
<dbReference type="OrthoDB" id="10265785at2759"/>
<evidence type="ECO:0000256" key="8">
    <source>
        <dbReference type="PROSITE-ProRule" id="PRU00552"/>
    </source>
</evidence>
<dbReference type="EMBL" id="LTDL01000021">
    <property type="protein sequence ID" value="OAG31224.1"/>
    <property type="molecule type" value="Genomic_DNA"/>
</dbReference>
<dbReference type="Pfam" id="PF00271">
    <property type="entry name" value="Helicase_C"/>
    <property type="match status" value="1"/>
</dbReference>
<comment type="caution">
    <text evidence="13">The sequence shown here is derived from an EMBL/GenBank/DDBJ whole genome shotgun (WGS) entry which is preliminary data.</text>
</comment>
<dbReference type="GO" id="GO:0005524">
    <property type="term" value="F:ATP binding"/>
    <property type="evidence" value="ECO:0007669"/>
    <property type="project" value="UniProtKB-KW"/>
</dbReference>
<feature type="short sequence motif" description="Q motif" evidence="8">
    <location>
        <begin position="61"/>
        <end position="89"/>
    </location>
</feature>
<dbReference type="CDD" id="cd18787">
    <property type="entry name" value="SF2_C_DEAD"/>
    <property type="match status" value="1"/>
</dbReference>
<dbReference type="GO" id="GO:0003724">
    <property type="term" value="F:RNA helicase activity"/>
    <property type="evidence" value="ECO:0007669"/>
    <property type="project" value="UniProtKB-EC"/>
</dbReference>
<evidence type="ECO:0000256" key="5">
    <source>
        <dbReference type="ARBA" id="ARBA00022840"/>
    </source>
</evidence>
<dbReference type="PROSITE" id="PS51192">
    <property type="entry name" value="HELICASE_ATP_BIND_1"/>
    <property type="match status" value="1"/>
</dbReference>
<keyword evidence="3" id="KW-0378">Hydrolase</keyword>
<organism evidence="13 14">
    <name type="scientific">Nematocida displodere</name>
    <dbReference type="NCBI Taxonomy" id="1805483"/>
    <lineage>
        <taxon>Eukaryota</taxon>
        <taxon>Fungi</taxon>
        <taxon>Fungi incertae sedis</taxon>
        <taxon>Microsporidia</taxon>
        <taxon>Nematocida</taxon>
    </lineage>
</organism>
<dbReference type="STRING" id="1805483.A0A177EGX4"/>
<protein>
    <recommendedName>
        <fullName evidence="1">RNA helicase</fullName>
        <ecNumber evidence="1">3.6.4.13</ecNumber>
    </recommendedName>
</protein>
<evidence type="ECO:0000256" key="3">
    <source>
        <dbReference type="ARBA" id="ARBA00022801"/>
    </source>
</evidence>
<evidence type="ECO:0000256" key="4">
    <source>
        <dbReference type="ARBA" id="ARBA00022806"/>
    </source>
</evidence>
<keyword evidence="5" id="KW-0067">ATP-binding</keyword>
<feature type="domain" description="Helicase ATP-binding" evidence="10">
    <location>
        <begin position="92"/>
        <end position="256"/>
    </location>
</feature>
<dbReference type="PANTHER" id="PTHR47959:SF1">
    <property type="entry name" value="ATP-DEPENDENT RNA HELICASE DBPA"/>
    <property type="match status" value="1"/>
</dbReference>
<dbReference type="InterPro" id="IPR014014">
    <property type="entry name" value="RNA_helicase_DEAD_Q_motif"/>
</dbReference>
<evidence type="ECO:0000259" key="12">
    <source>
        <dbReference type="PROSITE" id="PS51195"/>
    </source>
</evidence>
<dbReference type="PROSITE" id="PS51194">
    <property type="entry name" value="HELICASE_CTER"/>
    <property type="match status" value="1"/>
</dbReference>
<dbReference type="SMART" id="SM00487">
    <property type="entry name" value="DEXDc"/>
    <property type="match status" value="1"/>
</dbReference>
<name>A0A177EGX4_9MICR</name>
<feature type="domain" description="DEAD-box RNA helicase Q" evidence="12">
    <location>
        <begin position="61"/>
        <end position="89"/>
    </location>
</feature>
<dbReference type="InterPro" id="IPR011545">
    <property type="entry name" value="DEAD/DEAH_box_helicase_dom"/>
</dbReference>
<dbReference type="GO" id="GO:0005829">
    <property type="term" value="C:cytosol"/>
    <property type="evidence" value="ECO:0007669"/>
    <property type="project" value="TreeGrafter"/>
</dbReference>
<dbReference type="SUPFAM" id="SSF52540">
    <property type="entry name" value="P-loop containing nucleoside triphosphate hydrolases"/>
    <property type="match status" value="1"/>
</dbReference>
<evidence type="ECO:0000259" key="10">
    <source>
        <dbReference type="PROSITE" id="PS51192"/>
    </source>
</evidence>
<dbReference type="PROSITE" id="PS51195">
    <property type="entry name" value="Q_MOTIF"/>
    <property type="match status" value="1"/>
</dbReference>
<accession>A0A177EGX4</accession>
<dbReference type="Proteomes" id="UP000185944">
    <property type="component" value="Unassembled WGS sequence"/>
</dbReference>
<sequence length="451" mass="50040">MSEASKHDALAEKKEEPKEEVSDMVKAALDMLSQMEISKKENDDVETYKKSLLDSNLLTENTFEEIGVPEKIIESLYLLGFKNPSVIQKASIPDIATGDNVAFQSHSGSGKTIAFLIGALMKVDKTQHHPQVIIISPTRDLSKQIFGVLEDFKGKLEFTSLLALGDQIDRHATIKEQIIVGPPGTVKFAVQNLIETSKIKMIILDEADALLTEDIGAQTIAAVRKVPQKQLVLFSATFNDNMKTIVSTIAKDIKTSYLEKHDLKPANISQFYIEVNEREKIKTLIDLYGMITTGQSIVFVQTRDKAAKVQKELEDDGFDTSLLHGQLTPEERDSVIAKYKKGEIKVLVTTNVLSRGLDVPQLNLAVNYDVPRTMTNEPDVETYVHRIGRTGRFNRSGVSVTFIAGPRDLEALLAIQSKVGHCVKLVSVDALKEAISENLKKHDQAPETKKE</sequence>
<keyword evidence="4 13" id="KW-0347">Helicase</keyword>
<gene>
    <name evidence="13" type="ORF">NEDG_01637</name>
</gene>
<evidence type="ECO:0000256" key="2">
    <source>
        <dbReference type="ARBA" id="ARBA00022741"/>
    </source>
</evidence>
<dbReference type="InterPro" id="IPR001650">
    <property type="entry name" value="Helicase_C-like"/>
</dbReference>
<evidence type="ECO:0000313" key="14">
    <source>
        <dbReference type="Proteomes" id="UP000185944"/>
    </source>
</evidence>
<keyword evidence="14" id="KW-1185">Reference proteome</keyword>
<dbReference type="Pfam" id="PF00270">
    <property type="entry name" value="DEAD"/>
    <property type="match status" value="1"/>
</dbReference>